<dbReference type="AlphaFoldDB" id="A0A0A9GSL0"/>
<protein>
    <submittedName>
        <fullName evidence="1">Uncharacterized protein</fullName>
    </submittedName>
</protein>
<reference evidence="1" key="2">
    <citation type="journal article" date="2015" name="Data Brief">
        <title>Shoot transcriptome of the giant reed, Arundo donax.</title>
        <authorList>
            <person name="Barrero R.A."/>
            <person name="Guerrero F.D."/>
            <person name="Moolhuijzen P."/>
            <person name="Goolsby J.A."/>
            <person name="Tidwell J."/>
            <person name="Bellgard S.E."/>
            <person name="Bellgard M.I."/>
        </authorList>
    </citation>
    <scope>NUCLEOTIDE SEQUENCE</scope>
    <source>
        <tissue evidence="1">Shoot tissue taken approximately 20 cm above the soil surface</tissue>
    </source>
</reference>
<dbReference type="EMBL" id="GBRH01171432">
    <property type="protein sequence ID" value="JAE26464.1"/>
    <property type="molecule type" value="Transcribed_RNA"/>
</dbReference>
<reference evidence="1" key="1">
    <citation type="submission" date="2014-09" db="EMBL/GenBank/DDBJ databases">
        <authorList>
            <person name="Magalhaes I.L.F."/>
            <person name="Oliveira U."/>
            <person name="Santos F.R."/>
            <person name="Vidigal T.H.D.A."/>
            <person name="Brescovit A.D."/>
            <person name="Santos A.J."/>
        </authorList>
    </citation>
    <scope>NUCLEOTIDE SEQUENCE</scope>
    <source>
        <tissue evidence="1">Shoot tissue taken approximately 20 cm above the soil surface</tissue>
    </source>
</reference>
<evidence type="ECO:0000313" key="1">
    <source>
        <dbReference type="EMBL" id="JAE26464.1"/>
    </source>
</evidence>
<accession>A0A0A9GSL0</accession>
<name>A0A0A9GSL0_ARUDO</name>
<sequence>MMELLSLIVISNHYIVGSEIPILFCILRHCS</sequence>
<proteinExistence type="predicted"/>
<organism evidence="1">
    <name type="scientific">Arundo donax</name>
    <name type="common">Giant reed</name>
    <name type="synonym">Donax arundinaceus</name>
    <dbReference type="NCBI Taxonomy" id="35708"/>
    <lineage>
        <taxon>Eukaryota</taxon>
        <taxon>Viridiplantae</taxon>
        <taxon>Streptophyta</taxon>
        <taxon>Embryophyta</taxon>
        <taxon>Tracheophyta</taxon>
        <taxon>Spermatophyta</taxon>
        <taxon>Magnoliopsida</taxon>
        <taxon>Liliopsida</taxon>
        <taxon>Poales</taxon>
        <taxon>Poaceae</taxon>
        <taxon>PACMAD clade</taxon>
        <taxon>Arundinoideae</taxon>
        <taxon>Arundineae</taxon>
        <taxon>Arundo</taxon>
    </lineage>
</organism>